<organism evidence="9 10">
    <name type="scientific">Acaromyces ingoldii</name>
    <dbReference type="NCBI Taxonomy" id="215250"/>
    <lineage>
        <taxon>Eukaryota</taxon>
        <taxon>Fungi</taxon>
        <taxon>Dikarya</taxon>
        <taxon>Basidiomycota</taxon>
        <taxon>Ustilaginomycotina</taxon>
        <taxon>Exobasidiomycetes</taxon>
        <taxon>Exobasidiales</taxon>
        <taxon>Cryptobasidiaceae</taxon>
        <taxon>Acaromyces</taxon>
    </lineage>
</organism>
<dbReference type="InterPro" id="IPR003958">
    <property type="entry name" value="CBFA_NFYB_domain"/>
</dbReference>
<dbReference type="InterPro" id="IPR050568">
    <property type="entry name" value="Transcr_DNA_Rep_Reg"/>
</dbReference>
<dbReference type="InParanoid" id="A0A316YGK5"/>
<dbReference type="GO" id="GO:0046982">
    <property type="term" value="F:protein heterodimerization activity"/>
    <property type="evidence" value="ECO:0007669"/>
    <property type="project" value="InterPro"/>
</dbReference>
<dbReference type="Pfam" id="PF00808">
    <property type="entry name" value="CBFD_NFYB_HMF"/>
    <property type="match status" value="1"/>
</dbReference>
<dbReference type="AlphaFoldDB" id="A0A316YGK5"/>
<protein>
    <submittedName>
        <fullName evidence="9">Histone-fold-containing protein</fullName>
    </submittedName>
</protein>
<dbReference type="SUPFAM" id="SSF47113">
    <property type="entry name" value="Histone-fold"/>
    <property type="match status" value="1"/>
</dbReference>
<reference evidence="9 10" key="1">
    <citation type="journal article" date="2018" name="Mol. Biol. Evol.">
        <title>Broad Genomic Sampling Reveals a Smut Pathogenic Ancestry of the Fungal Clade Ustilaginomycotina.</title>
        <authorList>
            <person name="Kijpornyongpan T."/>
            <person name="Mondo S.J."/>
            <person name="Barry K."/>
            <person name="Sandor L."/>
            <person name="Lee J."/>
            <person name="Lipzen A."/>
            <person name="Pangilinan J."/>
            <person name="LaButti K."/>
            <person name="Hainaut M."/>
            <person name="Henrissat B."/>
            <person name="Grigoriev I.V."/>
            <person name="Spatafora J.W."/>
            <person name="Aime M.C."/>
        </authorList>
    </citation>
    <scope>NUCLEOTIDE SEQUENCE [LARGE SCALE GENOMIC DNA]</scope>
    <source>
        <strain evidence="9 10">MCA 4198</strain>
    </source>
</reference>
<evidence type="ECO:0000256" key="4">
    <source>
        <dbReference type="ARBA" id="ARBA00023163"/>
    </source>
</evidence>
<keyword evidence="3" id="KW-0238">DNA-binding</keyword>
<dbReference type="InterPro" id="IPR009072">
    <property type="entry name" value="Histone-fold"/>
</dbReference>
<dbReference type="GO" id="GO:0000978">
    <property type="term" value="F:RNA polymerase II cis-regulatory region sequence-specific DNA binding"/>
    <property type="evidence" value="ECO:0007669"/>
    <property type="project" value="TreeGrafter"/>
</dbReference>
<dbReference type="CDD" id="cd22908">
    <property type="entry name" value="HFD_NFYC-like"/>
    <property type="match status" value="1"/>
</dbReference>
<dbReference type="GeneID" id="37044410"/>
<feature type="domain" description="Transcription factor CBF/NF-Y/archaeal histone" evidence="8">
    <location>
        <begin position="54"/>
        <end position="118"/>
    </location>
</feature>
<dbReference type="OrthoDB" id="1272441at2759"/>
<evidence type="ECO:0000259" key="8">
    <source>
        <dbReference type="Pfam" id="PF00808"/>
    </source>
</evidence>
<dbReference type="FunFam" id="1.10.20.10:FF:000062">
    <property type="entry name" value="Nuclear transcription factor Y subunit C"/>
    <property type="match status" value="1"/>
</dbReference>
<evidence type="ECO:0000313" key="9">
    <source>
        <dbReference type="EMBL" id="PWN88660.1"/>
    </source>
</evidence>
<evidence type="ECO:0000256" key="5">
    <source>
        <dbReference type="ARBA" id="ARBA00023242"/>
    </source>
</evidence>
<dbReference type="PANTHER" id="PTHR10252:SF8">
    <property type="entry name" value="NUCLEAR TRANSCRIPTION FACTOR Y SUBUNIT GAMMA"/>
    <property type="match status" value="1"/>
</dbReference>
<proteinExistence type="inferred from homology"/>
<evidence type="ECO:0000256" key="6">
    <source>
        <dbReference type="ARBA" id="ARBA00038129"/>
    </source>
</evidence>
<comment type="similarity">
    <text evidence="6">Belongs to the NFYC/HAP5 subunit family.</text>
</comment>
<dbReference type="GO" id="GO:0001228">
    <property type="term" value="F:DNA-binding transcription activator activity, RNA polymerase II-specific"/>
    <property type="evidence" value="ECO:0007669"/>
    <property type="project" value="TreeGrafter"/>
</dbReference>
<gene>
    <name evidence="9" type="ORF">FA10DRAFT_268823</name>
</gene>
<evidence type="ECO:0000256" key="1">
    <source>
        <dbReference type="ARBA" id="ARBA00004123"/>
    </source>
</evidence>
<feature type="region of interest" description="Disordered" evidence="7">
    <location>
        <begin position="136"/>
        <end position="161"/>
    </location>
</feature>
<keyword evidence="10" id="KW-1185">Reference proteome</keyword>
<evidence type="ECO:0000256" key="3">
    <source>
        <dbReference type="ARBA" id="ARBA00023125"/>
    </source>
</evidence>
<accession>A0A316YGK5</accession>
<comment type="subcellular location">
    <subcellularLocation>
        <location evidence="1">Nucleus</location>
    </subcellularLocation>
</comment>
<evidence type="ECO:0000313" key="10">
    <source>
        <dbReference type="Proteomes" id="UP000245768"/>
    </source>
</evidence>
<evidence type="ECO:0000256" key="7">
    <source>
        <dbReference type="SAM" id="MobiDB-lite"/>
    </source>
</evidence>
<dbReference type="GO" id="GO:0016602">
    <property type="term" value="C:CCAAT-binding factor complex"/>
    <property type="evidence" value="ECO:0007669"/>
    <property type="project" value="TreeGrafter"/>
</dbReference>
<keyword evidence="4" id="KW-0804">Transcription</keyword>
<keyword evidence="5" id="KW-0539">Nucleus</keyword>
<dbReference type="Proteomes" id="UP000245768">
    <property type="component" value="Unassembled WGS sequence"/>
</dbReference>
<dbReference type="Gene3D" id="1.10.20.10">
    <property type="entry name" value="Histone, subunit A"/>
    <property type="match status" value="1"/>
</dbReference>
<name>A0A316YGK5_9BASI</name>
<dbReference type="EMBL" id="KZ819638">
    <property type="protein sequence ID" value="PWN88660.1"/>
    <property type="molecule type" value="Genomic_DNA"/>
</dbReference>
<dbReference type="STRING" id="215250.A0A316YGK5"/>
<evidence type="ECO:0000256" key="2">
    <source>
        <dbReference type="ARBA" id="ARBA00023015"/>
    </source>
</evidence>
<sequence length="161" mass="18093">MRTRDTTPPLVNATQTLESYSQDFWQRQMSNVEEHASSSTHSNPMDVFKPQAGQLPLARIKKVMKNSDDEVKMISAEAPILFARACEIFIADLTCRSYLHASANRRRTIQRSDVVAAVGLSNIFDFLVDIVPRPGANATSSSHGRKESTEQQQQPMRLEDE</sequence>
<keyword evidence="2" id="KW-0805">Transcription regulation</keyword>
<dbReference type="PANTHER" id="PTHR10252">
    <property type="entry name" value="HISTONE-LIKE TRANSCRIPTION FACTOR CCAAT-RELATED"/>
    <property type="match status" value="1"/>
</dbReference>
<dbReference type="RefSeq" id="XP_025375858.1">
    <property type="nucleotide sequence ID" value="XM_025522494.1"/>
</dbReference>